<name>A0A7S3EJE3_9RHOD</name>
<protein>
    <recommendedName>
        <fullName evidence="6">GATA-type domain-containing protein</fullName>
    </recommendedName>
</protein>
<keyword evidence="1" id="KW-0479">Metal-binding</keyword>
<evidence type="ECO:0000256" key="1">
    <source>
        <dbReference type="ARBA" id="ARBA00022723"/>
    </source>
</evidence>
<evidence type="ECO:0000256" key="5">
    <source>
        <dbReference type="SAM" id="MobiDB-lite"/>
    </source>
</evidence>
<dbReference type="GO" id="GO:0006355">
    <property type="term" value="P:regulation of DNA-templated transcription"/>
    <property type="evidence" value="ECO:0007669"/>
    <property type="project" value="InterPro"/>
</dbReference>
<dbReference type="PANTHER" id="PTHR47255">
    <property type="entry name" value="GATA TRANSCRIPTION FACTOR 22-RELATED"/>
    <property type="match status" value="1"/>
</dbReference>
<keyword evidence="2 4" id="KW-0863">Zinc-finger</keyword>
<accession>A0A7S3EJE3</accession>
<dbReference type="Gene3D" id="3.30.50.10">
    <property type="entry name" value="Erythroid Transcription Factor GATA-1, subunit A"/>
    <property type="match status" value="1"/>
</dbReference>
<evidence type="ECO:0000259" key="6">
    <source>
        <dbReference type="PROSITE" id="PS50114"/>
    </source>
</evidence>
<dbReference type="GO" id="GO:0008270">
    <property type="term" value="F:zinc ion binding"/>
    <property type="evidence" value="ECO:0007669"/>
    <property type="project" value="UniProtKB-KW"/>
</dbReference>
<dbReference type="SUPFAM" id="SSF57716">
    <property type="entry name" value="Glucocorticoid receptor-like (DNA-binding domain)"/>
    <property type="match status" value="1"/>
</dbReference>
<dbReference type="SMART" id="SM00401">
    <property type="entry name" value="ZnF_GATA"/>
    <property type="match status" value="1"/>
</dbReference>
<sequence>MVEGLCINCRTTSTPMWRAGPAGPKSLCNACGLRWKKGVLKLDESGDRNSVSSTESSRRKEAAAKAKKSGIPSTKVATGRVAKKVRTSSSERVYSRIPAEVKPKKVYVDFDRYECIFAGLMVVNKFKHQMV</sequence>
<dbReference type="InterPro" id="IPR013088">
    <property type="entry name" value="Znf_NHR/GATA"/>
</dbReference>
<evidence type="ECO:0000256" key="4">
    <source>
        <dbReference type="PROSITE-ProRule" id="PRU00094"/>
    </source>
</evidence>
<dbReference type="AlphaFoldDB" id="A0A7S3EJE3"/>
<dbReference type="Pfam" id="PF00320">
    <property type="entry name" value="GATA"/>
    <property type="match status" value="1"/>
</dbReference>
<dbReference type="InterPro" id="IPR052138">
    <property type="entry name" value="GATA_ZnFinger_Domain"/>
</dbReference>
<proteinExistence type="predicted"/>
<dbReference type="CDD" id="cd00202">
    <property type="entry name" value="ZnF_GATA"/>
    <property type="match status" value="1"/>
</dbReference>
<dbReference type="EMBL" id="HBHW01031668">
    <property type="protein sequence ID" value="CAE0056291.1"/>
    <property type="molecule type" value="Transcribed_RNA"/>
</dbReference>
<feature type="domain" description="GATA-type" evidence="6">
    <location>
        <begin position="6"/>
        <end position="36"/>
    </location>
</feature>
<evidence type="ECO:0000256" key="3">
    <source>
        <dbReference type="ARBA" id="ARBA00022833"/>
    </source>
</evidence>
<organism evidence="7">
    <name type="scientific">Rhodosorus marinus</name>
    <dbReference type="NCBI Taxonomy" id="101924"/>
    <lineage>
        <taxon>Eukaryota</taxon>
        <taxon>Rhodophyta</taxon>
        <taxon>Stylonematophyceae</taxon>
        <taxon>Stylonematales</taxon>
        <taxon>Stylonemataceae</taxon>
        <taxon>Rhodosorus</taxon>
    </lineage>
</organism>
<keyword evidence="3" id="KW-0862">Zinc</keyword>
<feature type="region of interest" description="Disordered" evidence="5">
    <location>
        <begin position="45"/>
        <end position="82"/>
    </location>
</feature>
<dbReference type="InterPro" id="IPR000679">
    <property type="entry name" value="Znf_GATA"/>
</dbReference>
<gene>
    <name evidence="7" type="ORF">RMAR00112_LOCUS24337</name>
</gene>
<dbReference type="PROSITE" id="PS50114">
    <property type="entry name" value="GATA_ZN_FINGER_2"/>
    <property type="match status" value="1"/>
</dbReference>
<dbReference type="PANTHER" id="PTHR47255:SF4">
    <property type="entry name" value="GATA ZINC FINGER DOMAIN-CONTAINING PROTEIN 12"/>
    <property type="match status" value="1"/>
</dbReference>
<evidence type="ECO:0000256" key="2">
    <source>
        <dbReference type="ARBA" id="ARBA00022771"/>
    </source>
</evidence>
<reference evidence="7" key="1">
    <citation type="submission" date="2021-01" db="EMBL/GenBank/DDBJ databases">
        <authorList>
            <person name="Corre E."/>
            <person name="Pelletier E."/>
            <person name="Niang G."/>
            <person name="Scheremetjew M."/>
            <person name="Finn R."/>
            <person name="Kale V."/>
            <person name="Holt S."/>
            <person name="Cochrane G."/>
            <person name="Meng A."/>
            <person name="Brown T."/>
            <person name="Cohen L."/>
        </authorList>
    </citation>
    <scope>NUCLEOTIDE SEQUENCE</scope>
    <source>
        <strain evidence="7">CCMP 769</strain>
    </source>
</reference>
<evidence type="ECO:0000313" key="7">
    <source>
        <dbReference type="EMBL" id="CAE0056291.1"/>
    </source>
</evidence>
<dbReference type="GO" id="GO:0043565">
    <property type="term" value="F:sequence-specific DNA binding"/>
    <property type="evidence" value="ECO:0007669"/>
    <property type="project" value="InterPro"/>
</dbReference>
<dbReference type="PROSITE" id="PS00344">
    <property type="entry name" value="GATA_ZN_FINGER_1"/>
    <property type="match status" value="1"/>
</dbReference>